<dbReference type="SMART" id="SM00870">
    <property type="entry name" value="Asparaginase"/>
    <property type="match status" value="1"/>
</dbReference>
<dbReference type="EMBL" id="VTWH01000001">
    <property type="protein sequence ID" value="KAA0971651.1"/>
    <property type="molecule type" value="Genomic_DNA"/>
</dbReference>
<evidence type="ECO:0000256" key="3">
    <source>
        <dbReference type="PIRSR" id="PIRSR001220-1"/>
    </source>
</evidence>
<sequence length="328" mass="33874">MKHVHLVVLGGTITMAPGAQGGIVPTLTGDDILRQVPELADIAQISVETPFLKPGAALTFQDIATVVDRIREAEKNGAHGVIVVQGTDTIDETSFLLDLLYDGAATVVVAGAMRGAKACGADGPANLLASVIVAADEAASGLGTLVVLNDEVHSARLVEKGHTALTSAFVSVNSGPVGLVVENRFRLIARPVRSQIRNFDNAATAPVLIVKLGLDSEDFVIRAADSLGYKGAVIEGSGAGHVPTQIAEAVKNLAKTMPVVLATRVPGGPVFRNTYAFVGSEIDLLANGVICAEWLSPHKARLVLALCLGAGLEAAQIDAVFRQFGPAG</sequence>
<dbReference type="InterPro" id="IPR037152">
    <property type="entry name" value="L-asparaginase_N_sf"/>
</dbReference>
<dbReference type="PIRSF" id="PIRSF001220">
    <property type="entry name" value="L-ASNase_gatD"/>
    <property type="match status" value="1"/>
</dbReference>
<dbReference type="InterPro" id="IPR004550">
    <property type="entry name" value="AsnASE_II"/>
</dbReference>
<dbReference type="InterPro" id="IPR027473">
    <property type="entry name" value="L-asparaginase_C"/>
</dbReference>
<evidence type="ECO:0000313" key="6">
    <source>
        <dbReference type="EMBL" id="KAA0971651.1"/>
    </source>
</evidence>
<organism evidence="6 7">
    <name type="scientific">Aureimonas fodinaquatilis</name>
    <dbReference type="NCBI Taxonomy" id="2565783"/>
    <lineage>
        <taxon>Bacteria</taxon>
        <taxon>Pseudomonadati</taxon>
        <taxon>Pseudomonadota</taxon>
        <taxon>Alphaproteobacteria</taxon>
        <taxon>Hyphomicrobiales</taxon>
        <taxon>Aurantimonadaceae</taxon>
        <taxon>Aureimonas</taxon>
    </lineage>
</organism>
<dbReference type="PIRSF" id="PIRSF500176">
    <property type="entry name" value="L_ASNase"/>
    <property type="match status" value="1"/>
</dbReference>
<keyword evidence="7" id="KW-1185">Reference proteome</keyword>
<dbReference type="Gene3D" id="3.40.50.40">
    <property type="match status" value="1"/>
</dbReference>
<dbReference type="Proteomes" id="UP000324738">
    <property type="component" value="Unassembled WGS sequence"/>
</dbReference>
<dbReference type="InterPro" id="IPR036152">
    <property type="entry name" value="Asp/glu_Ase-like_sf"/>
</dbReference>
<feature type="active site" description="O-isoaspartyl threonine intermediate" evidence="3">
    <location>
        <position position="12"/>
    </location>
</feature>
<accession>A0A5B0E114</accession>
<proteinExistence type="inferred from homology"/>
<evidence type="ECO:0000313" key="7">
    <source>
        <dbReference type="Proteomes" id="UP000324738"/>
    </source>
</evidence>
<dbReference type="Pfam" id="PF17763">
    <property type="entry name" value="Asparaginase_C"/>
    <property type="match status" value="1"/>
</dbReference>
<dbReference type="InterPro" id="IPR006034">
    <property type="entry name" value="Asparaginase/glutaminase-like"/>
</dbReference>
<dbReference type="SUPFAM" id="SSF53774">
    <property type="entry name" value="Glutaminase/Asparaginase"/>
    <property type="match status" value="1"/>
</dbReference>
<evidence type="ECO:0000259" key="4">
    <source>
        <dbReference type="Pfam" id="PF00710"/>
    </source>
</evidence>
<dbReference type="AlphaFoldDB" id="A0A5B0E114"/>
<evidence type="ECO:0000259" key="5">
    <source>
        <dbReference type="Pfam" id="PF17763"/>
    </source>
</evidence>
<feature type="domain" description="Asparaginase/glutaminase C-terminal" evidence="5">
    <location>
        <begin position="207"/>
        <end position="321"/>
    </location>
</feature>
<dbReference type="Pfam" id="PF00710">
    <property type="entry name" value="Asparaginase"/>
    <property type="match status" value="1"/>
</dbReference>
<dbReference type="PANTHER" id="PTHR11707:SF28">
    <property type="entry name" value="60 KDA LYSOPHOSPHOLIPASE"/>
    <property type="match status" value="1"/>
</dbReference>
<dbReference type="GO" id="GO:0004067">
    <property type="term" value="F:asparaginase activity"/>
    <property type="evidence" value="ECO:0007669"/>
    <property type="project" value="UniProtKB-UniRule"/>
</dbReference>
<dbReference type="InterPro" id="IPR040919">
    <property type="entry name" value="Asparaginase_C"/>
</dbReference>
<comment type="caution">
    <text evidence="6">The sequence shown here is derived from an EMBL/GenBank/DDBJ whole genome shotgun (WGS) entry which is preliminary data.</text>
</comment>
<dbReference type="PRINTS" id="PR00139">
    <property type="entry name" value="ASNGLNASE"/>
</dbReference>
<reference evidence="6 7" key="1">
    <citation type="submission" date="2019-08" db="EMBL/GenBank/DDBJ databases">
        <title>Aureimonas fodiniaquatilis sp. nov., isolated from a coal mine wastewater.</title>
        <authorList>
            <person name="Kim W."/>
        </authorList>
    </citation>
    <scope>NUCLEOTIDE SEQUENCE [LARGE SCALE GENOMIC DNA]</scope>
    <source>
        <strain evidence="6 7">CAU 1482</strain>
    </source>
</reference>
<evidence type="ECO:0000256" key="1">
    <source>
        <dbReference type="ARBA" id="ARBA00010518"/>
    </source>
</evidence>
<comment type="similarity">
    <text evidence="1">Belongs to the asparaginase 1 family.</text>
</comment>
<feature type="domain" description="L-asparaginase N-terminal" evidence="4">
    <location>
        <begin position="4"/>
        <end position="191"/>
    </location>
</feature>
<dbReference type="CDD" id="cd08964">
    <property type="entry name" value="L-asparaginase_II"/>
    <property type="match status" value="1"/>
</dbReference>
<evidence type="ECO:0000256" key="2">
    <source>
        <dbReference type="ARBA" id="ARBA00022801"/>
    </source>
</evidence>
<name>A0A5B0E114_9HYPH</name>
<dbReference type="Gene3D" id="3.40.50.1170">
    <property type="entry name" value="L-asparaginase, N-terminal domain"/>
    <property type="match status" value="1"/>
</dbReference>
<dbReference type="RefSeq" id="WP_149296570.1">
    <property type="nucleotide sequence ID" value="NZ_VTWH01000001.1"/>
</dbReference>
<dbReference type="PANTHER" id="PTHR11707">
    <property type="entry name" value="L-ASPARAGINASE"/>
    <property type="match status" value="1"/>
</dbReference>
<dbReference type="PROSITE" id="PS51732">
    <property type="entry name" value="ASN_GLN_ASE_3"/>
    <property type="match status" value="1"/>
</dbReference>
<protein>
    <submittedName>
        <fullName evidence="6">Asparaginase</fullName>
    </submittedName>
</protein>
<dbReference type="GO" id="GO:0006528">
    <property type="term" value="P:asparagine metabolic process"/>
    <property type="evidence" value="ECO:0007669"/>
    <property type="project" value="InterPro"/>
</dbReference>
<dbReference type="OrthoDB" id="9788068at2"/>
<keyword evidence="2" id="KW-0378">Hydrolase</keyword>
<gene>
    <name evidence="6" type="ORF">FPY71_00490</name>
</gene>
<dbReference type="InterPro" id="IPR027474">
    <property type="entry name" value="L-asparaginase_N"/>
</dbReference>